<dbReference type="PROSITE" id="PS00107">
    <property type="entry name" value="PROTEIN_KINASE_ATP"/>
    <property type="match status" value="1"/>
</dbReference>
<proteinExistence type="inferred from homology"/>
<comment type="similarity">
    <text evidence="17">Belongs to the protein kinase superfamily. Tyr protein kinase family. EGF receptor subfamily.</text>
</comment>
<feature type="signal peptide" evidence="22">
    <location>
        <begin position="1"/>
        <end position="28"/>
    </location>
</feature>
<dbReference type="GeneTree" id="ENSGT00940000156107"/>
<keyword evidence="9 17" id="KW-0067">ATP-binding</keyword>
<keyword evidence="15" id="KW-0325">Glycoprotein</keyword>
<keyword evidence="8 17" id="KW-0418">Kinase</keyword>
<comment type="catalytic activity">
    <reaction evidence="16">
        <text>L-tyrosyl-[protein] + ATP = O-phospho-L-tyrosyl-[protein] + ADP + H(+)</text>
        <dbReference type="Rhea" id="RHEA:10596"/>
        <dbReference type="Rhea" id="RHEA-COMP:10136"/>
        <dbReference type="Rhea" id="RHEA-COMP:20101"/>
        <dbReference type="ChEBI" id="CHEBI:15378"/>
        <dbReference type="ChEBI" id="CHEBI:30616"/>
        <dbReference type="ChEBI" id="CHEBI:46858"/>
        <dbReference type="ChEBI" id="CHEBI:61978"/>
        <dbReference type="ChEBI" id="CHEBI:456216"/>
        <dbReference type="EC" id="2.7.10.1"/>
    </reaction>
</comment>
<evidence type="ECO:0000256" key="2">
    <source>
        <dbReference type="ARBA" id="ARBA00011902"/>
    </source>
</evidence>
<dbReference type="PIRSF" id="PIRSF000619">
    <property type="entry name" value="TyrPK_EGF-R"/>
    <property type="match status" value="1"/>
</dbReference>
<evidence type="ECO:0000313" key="25">
    <source>
        <dbReference type="Proteomes" id="UP000694397"/>
    </source>
</evidence>
<dbReference type="CDD" id="cd00064">
    <property type="entry name" value="FU"/>
    <property type="match status" value="3"/>
</dbReference>
<keyword evidence="14 17" id="KW-0675">Receptor</keyword>
<dbReference type="GO" id="GO:0004714">
    <property type="term" value="F:transmembrane receptor protein tyrosine kinase activity"/>
    <property type="evidence" value="ECO:0007669"/>
    <property type="project" value="UniProtKB-EC"/>
</dbReference>
<dbReference type="SUPFAM" id="SSF57184">
    <property type="entry name" value="Growth factor receptor domain"/>
    <property type="match status" value="2"/>
</dbReference>
<keyword evidence="10 21" id="KW-1133">Transmembrane helix</keyword>
<feature type="domain" description="Protein kinase" evidence="23">
    <location>
        <begin position="708"/>
        <end position="965"/>
    </location>
</feature>
<evidence type="ECO:0000313" key="24">
    <source>
        <dbReference type="Ensembl" id="ENSSFOP00015007931.2"/>
    </source>
</evidence>
<accession>A0A8C9R2D4</accession>
<evidence type="ECO:0000256" key="16">
    <source>
        <dbReference type="ARBA" id="ARBA00051243"/>
    </source>
</evidence>
<dbReference type="Pfam" id="PF01030">
    <property type="entry name" value="Recep_L_domain"/>
    <property type="match status" value="2"/>
</dbReference>
<dbReference type="InterPro" id="IPR016245">
    <property type="entry name" value="Tyr_kinase_EGF/ERB/XmrK_rcpt"/>
</dbReference>
<dbReference type="SUPFAM" id="SSF52058">
    <property type="entry name" value="L domain-like"/>
    <property type="match status" value="2"/>
</dbReference>
<keyword evidence="3" id="KW-0597">Phosphoprotein</keyword>
<dbReference type="FunFam" id="3.80.20.20:FF:000013">
    <property type="entry name" value="Erb-b2 receptor tyrosine kinase 3a"/>
    <property type="match status" value="1"/>
</dbReference>
<feature type="region of interest" description="Disordered" evidence="20">
    <location>
        <begin position="1143"/>
        <end position="1162"/>
    </location>
</feature>
<gene>
    <name evidence="24" type="primary">ERBB3</name>
    <name evidence="24" type="synonym">erbb3b</name>
</gene>
<dbReference type="GO" id="GO:0009966">
    <property type="term" value="P:regulation of signal transduction"/>
    <property type="evidence" value="ECO:0007669"/>
    <property type="project" value="UniProtKB-ARBA"/>
</dbReference>
<evidence type="ECO:0000256" key="13">
    <source>
        <dbReference type="ARBA" id="ARBA00023157"/>
    </source>
</evidence>
<dbReference type="Ensembl" id="ENSSFOT00015008046.2">
    <property type="protein sequence ID" value="ENSSFOP00015007931.2"/>
    <property type="gene ID" value="ENSSFOG00015004845.2"/>
</dbReference>
<dbReference type="InterPro" id="IPR006212">
    <property type="entry name" value="Furin_repeat"/>
</dbReference>
<dbReference type="GO" id="GO:0038131">
    <property type="term" value="F:neuregulin receptor activity"/>
    <property type="evidence" value="ECO:0007669"/>
    <property type="project" value="TreeGrafter"/>
</dbReference>
<dbReference type="GO" id="GO:0043235">
    <property type="term" value="C:receptor complex"/>
    <property type="evidence" value="ECO:0007669"/>
    <property type="project" value="TreeGrafter"/>
</dbReference>
<dbReference type="InterPro" id="IPR001245">
    <property type="entry name" value="Ser-Thr/Tyr_kinase_cat_dom"/>
</dbReference>
<keyword evidence="25" id="KW-1185">Reference proteome</keyword>
<dbReference type="EC" id="2.7.10.1" evidence="2 17"/>
<feature type="binding site" evidence="18">
    <location>
        <begin position="714"/>
        <end position="722"/>
    </location>
    <ligand>
        <name>ATP</name>
        <dbReference type="ChEBI" id="CHEBI:30616"/>
    </ligand>
</feature>
<reference evidence="24 25" key="1">
    <citation type="submission" date="2019-04" db="EMBL/GenBank/DDBJ databases">
        <authorList>
            <consortium name="Wellcome Sanger Institute Data Sharing"/>
        </authorList>
    </citation>
    <scope>NUCLEOTIDE SEQUENCE [LARGE SCALE GENOMIC DNA]</scope>
</reference>
<dbReference type="Proteomes" id="UP000694397">
    <property type="component" value="Chromosome 19"/>
</dbReference>
<dbReference type="Pfam" id="PF00757">
    <property type="entry name" value="Furin-like"/>
    <property type="match status" value="1"/>
</dbReference>
<keyword evidence="4 17" id="KW-0808">Transferase</keyword>
<evidence type="ECO:0000256" key="19">
    <source>
        <dbReference type="PROSITE-ProRule" id="PRU10141"/>
    </source>
</evidence>
<name>A0A8C9R2D4_SCLFO</name>
<feature type="binding site" evidence="18 19">
    <location>
        <position position="741"/>
    </location>
    <ligand>
        <name>ATP</name>
        <dbReference type="ChEBI" id="CHEBI:30616"/>
    </ligand>
</feature>
<comment type="subcellular location">
    <subcellularLocation>
        <location evidence="1">Membrane</location>
        <topology evidence="1">Single-pass type I membrane protein</topology>
    </subcellularLocation>
</comment>
<dbReference type="Pfam" id="PF14843">
    <property type="entry name" value="GF_recep_IV"/>
    <property type="match status" value="1"/>
</dbReference>
<dbReference type="GO" id="GO:0043066">
    <property type="term" value="P:negative regulation of apoptotic process"/>
    <property type="evidence" value="ECO:0007669"/>
    <property type="project" value="TreeGrafter"/>
</dbReference>
<evidence type="ECO:0000256" key="4">
    <source>
        <dbReference type="ARBA" id="ARBA00022679"/>
    </source>
</evidence>
<dbReference type="FunFam" id="3.30.200.20:FF:000276">
    <property type="entry name" value="Receptor tyrosine-protein kinase erbB-3"/>
    <property type="match status" value="1"/>
</dbReference>
<dbReference type="Gene3D" id="3.80.20.20">
    <property type="entry name" value="Receptor L-domain"/>
    <property type="match status" value="2"/>
</dbReference>
<keyword evidence="13" id="KW-1015">Disulfide bond</keyword>
<dbReference type="FunFam" id="1.10.510.10:FF:000233">
    <property type="entry name" value="receptor tyrosine-protein kinase erbB-3"/>
    <property type="match status" value="1"/>
</dbReference>
<evidence type="ECO:0000256" key="15">
    <source>
        <dbReference type="ARBA" id="ARBA00023180"/>
    </source>
</evidence>
<organism evidence="24 25">
    <name type="scientific">Scleropages formosus</name>
    <name type="common">Asian bonytongue</name>
    <name type="synonym">Osteoglossum formosum</name>
    <dbReference type="NCBI Taxonomy" id="113540"/>
    <lineage>
        <taxon>Eukaryota</taxon>
        <taxon>Metazoa</taxon>
        <taxon>Chordata</taxon>
        <taxon>Craniata</taxon>
        <taxon>Vertebrata</taxon>
        <taxon>Euteleostomi</taxon>
        <taxon>Actinopterygii</taxon>
        <taxon>Neopterygii</taxon>
        <taxon>Teleostei</taxon>
        <taxon>Osteoglossocephala</taxon>
        <taxon>Osteoglossomorpha</taxon>
        <taxon>Osteoglossiformes</taxon>
        <taxon>Osteoglossidae</taxon>
        <taxon>Scleropages</taxon>
    </lineage>
</organism>
<dbReference type="PANTHER" id="PTHR24416">
    <property type="entry name" value="TYROSINE-PROTEIN KINASE RECEPTOR"/>
    <property type="match status" value="1"/>
</dbReference>
<dbReference type="FunFam" id="2.10.220.10:FF:000002">
    <property type="entry name" value="Receptor protein-tyrosine kinase"/>
    <property type="match status" value="1"/>
</dbReference>
<keyword evidence="6 22" id="KW-0732">Signal</keyword>
<dbReference type="Gene3D" id="1.10.510.10">
    <property type="entry name" value="Transferase(Phosphotransferase) domain 1"/>
    <property type="match status" value="1"/>
</dbReference>
<dbReference type="FunFam" id="2.10.220.10:FF:000001">
    <property type="entry name" value="Receptor protein-tyrosine kinase"/>
    <property type="match status" value="1"/>
</dbReference>
<dbReference type="SMART" id="SM00261">
    <property type="entry name" value="FU"/>
    <property type="match status" value="3"/>
</dbReference>
<dbReference type="Gene3D" id="2.10.220.10">
    <property type="entry name" value="Hormone Receptor, Insulin-like Growth Factor Receptor 1, Chain A, domain 2"/>
    <property type="match status" value="3"/>
</dbReference>
<feature type="compositionally biased region" description="Basic and acidic residues" evidence="20">
    <location>
        <begin position="987"/>
        <end position="997"/>
    </location>
</feature>
<dbReference type="AlphaFoldDB" id="A0A8C9R2D4"/>
<keyword evidence="5 21" id="KW-0812">Transmembrane</keyword>
<dbReference type="GO" id="GO:0008284">
    <property type="term" value="P:positive regulation of cell population proliferation"/>
    <property type="evidence" value="ECO:0007669"/>
    <property type="project" value="TreeGrafter"/>
</dbReference>
<evidence type="ECO:0000256" key="17">
    <source>
        <dbReference type="PIRNR" id="PIRNR000619"/>
    </source>
</evidence>
<feature type="compositionally biased region" description="Polar residues" evidence="20">
    <location>
        <begin position="1049"/>
        <end position="1061"/>
    </location>
</feature>
<dbReference type="GO" id="GO:0007169">
    <property type="term" value="P:cell surface receptor protein tyrosine kinase signaling pathway"/>
    <property type="evidence" value="ECO:0007669"/>
    <property type="project" value="UniProtKB-UniRule"/>
</dbReference>
<evidence type="ECO:0000256" key="20">
    <source>
        <dbReference type="SAM" id="MobiDB-lite"/>
    </source>
</evidence>
<feature type="compositionally biased region" description="Low complexity" evidence="20">
    <location>
        <begin position="998"/>
        <end position="1010"/>
    </location>
</feature>
<evidence type="ECO:0000256" key="6">
    <source>
        <dbReference type="ARBA" id="ARBA00022729"/>
    </source>
</evidence>
<evidence type="ECO:0000256" key="12">
    <source>
        <dbReference type="ARBA" id="ARBA00023137"/>
    </source>
</evidence>
<feature type="region of interest" description="Disordered" evidence="20">
    <location>
        <begin position="1026"/>
        <end position="1106"/>
    </location>
</feature>
<dbReference type="PANTHER" id="PTHR24416:SF88">
    <property type="entry name" value="RECEPTOR TYROSINE-PROTEIN KINASE ERBB-3"/>
    <property type="match status" value="1"/>
</dbReference>
<evidence type="ECO:0000256" key="11">
    <source>
        <dbReference type="ARBA" id="ARBA00023136"/>
    </source>
</evidence>
<dbReference type="InterPro" id="IPR006211">
    <property type="entry name" value="Furin-like_Cys-rich_dom"/>
</dbReference>
<evidence type="ECO:0000256" key="21">
    <source>
        <dbReference type="SAM" id="Phobius"/>
    </source>
</evidence>
<dbReference type="PROSITE" id="PS50011">
    <property type="entry name" value="PROTEIN_KINASE_DOM"/>
    <property type="match status" value="1"/>
</dbReference>
<feature type="transmembrane region" description="Helical" evidence="21">
    <location>
        <begin position="640"/>
        <end position="661"/>
    </location>
</feature>
<evidence type="ECO:0000256" key="9">
    <source>
        <dbReference type="ARBA" id="ARBA00022840"/>
    </source>
</evidence>
<keyword evidence="7 17" id="KW-0547">Nucleotide-binding</keyword>
<feature type="compositionally biased region" description="Basic and acidic residues" evidence="20">
    <location>
        <begin position="1143"/>
        <end position="1159"/>
    </location>
</feature>
<evidence type="ECO:0000256" key="10">
    <source>
        <dbReference type="ARBA" id="ARBA00022989"/>
    </source>
</evidence>
<evidence type="ECO:0000256" key="18">
    <source>
        <dbReference type="PIRSR" id="PIRSR000619-2"/>
    </source>
</evidence>
<dbReference type="Gene3D" id="3.30.200.20">
    <property type="entry name" value="Phosphorylase Kinase, domain 1"/>
    <property type="match status" value="1"/>
</dbReference>
<dbReference type="SUPFAM" id="SSF56112">
    <property type="entry name" value="Protein kinase-like (PK-like)"/>
    <property type="match status" value="1"/>
</dbReference>
<feature type="chain" id="PRO_5034935831" description="Receptor protein-tyrosine kinase" evidence="22">
    <location>
        <begin position="29"/>
        <end position="1249"/>
    </location>
</feature>
<evidence type="ECO:0000256" key="8">
    <source>
        <dbReference type="ARBA" id="ARBA00022777"/>
    </source>
</evidence>
<dbReference type="InterPro" id="IPR032778">
    <property type="entry name" value="GF_recep_IV"/>
</dbReference>
<dbReference type="InterPro" id="IPR017441">
    <property type="entry name" value="Protein_kinase_ATP_BS"/>
</dbReference>
<dbReference type="InterPro" id="IPR011009">
    <property type="entry name" value="Kinase-like_dom_sf"/>
</dbReference>
<reference evidence="24" key="2">
    <citation type="submission" date="2025-08" db="UniProtKB">
        <authorList>
            <consortium name="Ensembl"/>
        </authorList>
    </citation>
    <scope>IDENTIFICATION</scope>
</reference>
<dbReference type="Gene3D" id="6.10.250.2930">
    <property type="match status" value="1"/>
</dbReference>
<dbReference type="InterPro" id="IPR044912">
    <property type="entry name" value="Egfr_JX_dom"/>
</dbReference>
<dbReference type="InterPro" id="IPR000494">
    <property type="entry name" value="Rcpt_L-dom"/>
</dbReference>
<keyword evidence="11 17" id="KW-0472">Membrane</keyword>
<evidence type="ECO:0000256" key="22">
    <source>
        <dbReference type="SAM" id="SignalP"/>
    </source>
</evidence>
<evidence type="ECO:0000256" key="5">
    <source>
        <dbReference type="ARBA" id="ARBA00022692"/>
    </source>
</evidence>
<dbReference type="GO" id="GO:0009925">
    <property type="term" value="C:basal plasma membrane"/>
    <property type="evidence" value="ECO:0007669"/>
    <property type="project" value="TreeGrafter"/>
</dbReference>
<dbReference type="InterPro" id="IPR050122">
    <property type="entry name" value="RTK"/>
</dbReference>
<protein>
    <recommendedName>
        <fullName evidence="2 17">Receptor protein-tyrosine kinase</fullName>
        <ecNumber evidence="2 17">2.7.10.1</ecNumber>
    </recommendedName>
</protein>
<evidence type="ECO:0000256" key="7">
    <source>
        <dbReference type="ARBA" id="ARBA00022741"/>
    </source>
</evidence>
<evidence type="ECO:0000256" key="3">
    <source>
        <dbReference type="ARBA" id="ARBA00022553"/>
    </source>
</evidence>
<feature type="region of interest" description="Disordered" evidence="20">
    <location>
        <begin position="968"/>
        <end position="1012"/>
    </location>
</feature>
<dbReference type="GO" id="GO:0038132">
    <property type="term" value="F:neuregulin binding"/>
    <property type="evidence" value="ECO:0007669"/>
    <property type="project" value="TreeGrafter"/>
</dbReference>
<dbReference type="PRINTS" id="PR00109">
    <property type="entry name" value="TYRKINASE"/>
</dbReference>
<feature type="compositionally biased region" description="Polar residues" evidence="20">
    <location>
        <begin position="1033"/>
        <end position="1042"/>
    </location>
</feature>
<dbReference type="OrthoDB" id="6219513at2759"/>
<reference evidence="24" key="3">
    <citation type="submission" date="2025-09" db="UniProtKB">
        <authorList>
            <consortium name="Ensembl"/>
        </authorList>
    </citation>
    <scope>IDENTIFICATION</scope>
</reference>
<dbReference type="Pfam" id="PF07714">
    <property type="entry name" value="PK_Tyr_Ser-Thr"/>
    <property type="match status" value="1"/>
</dbReference>
<dbReference type="InterPro" id="IPR009030">
    <property type="entry name" value="Growth_fac_rcpt_cys_sf"/>
</dbReference>
<evidence type="ECO:0000256" key="1">
    <source>
        <dbReference type="ARBA" id="ARBA00004479"/>
    </source>
</evidence>
<evidence type="ECO:0000256" key="14">
    <source>
        <dbReference type="ARBA" id="ARBA00023170"/>
    </source>
</evidence>
<dbReference type="GO" id="GO:0005524">
    <property type="term" value="F:ATP binding"/>
    <property type="evidence" value="ECO:0007669"/>
    <property type="project" value="UniProtKB-UniRule"/>
</dbReference>
<dbReference type="InterPro" id="IPR000719">
    <property type="entry name" value="Prot_kinase_dom"/>
</dbReference>
<evidence type="ECO:0000259" key="23">
    <source>
        <dbReference type="PROSITE" id="PS50011"/>
    </source>
</evidence>
<keyword evidence="12 17" id="KW-0829">Tyrosine-protein kinase</keyword>
<sequence length="1249" mass="139165">MCSRKIPFLLSRLLGRFLLLLLLDLSLQLFHTSHVVSFHLPVAVCFGTQNSLSMTGTSEVQYNIMKEMYSGCEIVMGNLEITHMDHSRNFSFLRSIREVTGYILIAINQFDRLPLDQLQVIRGKNLFENRFALSVFLNYQKDGPYGLRELGFTQLTGEEQRRGSWAWRGTSMSCQCDVKITANSGCQCDAACGGYCWGPGPNNCQILTKTLCALQCSGRCFGTSPSQCCHMECAGGCTGAQNTDCFICRQFNDSGSCVPHCQTFIYNMHIFQMEPSPNTKYQYGSICVSQCPMNFVVDGSSCVSRCPVGKMEVQKNGVKQCEPCGGMCPKVCTGTGAIDRQTVDSTNIDSFINCTKIQGSLHFLSTGINGDVYHNIPPLNPEKLNVFRTVREITGLYILSIHSWPKELSDLSVFSNLTTIQGRSLYNGFSLVVMRLPSLTSLGLRSLCEINDGSVYVSDNKMLCYQHTVNWTQLFAGTRRNRRHVTVANNRPQQECIEEGHICDPLCSDAGCWGPGPDQCLSCRNYSRGGTCVPQCNFYTGEPREFRGPNKECMACHSECLLQEGRTSCTGPGAGDCMSCANLQDGPNCVSSCPSRVMGEKGLIFKYPNAQKRCELCHPNCTQRCSGPELKDCLLPTTGIVLGIVAGLLVCFLLFVLTMLYQRGLAIRRKRVMRRYLEKKGGMKSFEPLDPGEKGAKVHARTLKPQELRKIKVLGSGVFGTVHKGVWIPEGDSVKIPVAIKTIQDRTGRQTFTELTDHMLAMGSLDHPYIVRLLGICPGVGLQLVTQLSTQGSLLEHIRQYRDNLDPQRLLNWCVQIAKGMYYLEEHRMVHRNLATRNILLKSDYVVQISDYGIADLLYPDDKKYIYSEVKTPIKWMALESILFRRYTSQSDVWSYGVTVWEMMSFGAEPYAAVRPQEVPDLLEKGERLAQPHICTIDVYMVMVKCWMIDENVRPTFKELASEFTRMARDPPRVSRSPLYPPGPDTDSSKDYYEDMNKQSCQQSLSSKCSPNQLADRSLELKFSSGPTAALVSPTSNTSSSPGWRENTAGLQQVTPGQSPAKSPGASVRPQPSDTWSSNKEDKDGQEETAQSPDGDGDSREDGQPKQALNEEEYHYSDSQTAEVDVTNSSTVWKKRDAVMEVASDPDKAGKNTEEEKGNELSGEECYQYNNSHPKLSQTLIASSGLRILDSQVEEGEENQYEVMDSIGVVALAYVKVCAGVGEPRADRSFDNPDYWHSRLFLKPDAVRT</sequence>
<dbReference type="GO" id="GO:0022008">
    <property type="term" value="P:neurogenesis"/>
    <property type="evidence" value="ECO:0007669"/>
    <property type="project" value="TreeGrafter"/>
</dbReference>
<dbReference type="InterPro" id="IPR036941">
    <property type="entry name" value="Rcpt_L-dom_sf"/>
</dbReference>